<feature type="domain" description="VWFA" evidence="1">
    <location>
        <begin position="21"/>
        <end position="240"/>
    </location>
</feature>
<evidence type="ECO:0000259" key="1">
    <source>
        <dbReference type="PROSITE" id="PS50234"/>
    </source>
</evidence>
<organism evidence="2 3">
    <name type="scientific">Pseudonocardia halophobica</name>
    <dbReference type="NCBI Taxonomy" id="29401"/>
    <lineage>
        <taxon>Bacteria</taxon>
        <taxon>Bacillati</taxon>
        <taxon>Actinomycetota</taxon>
        <taxon>Actinomycetes</taxon>
        <taxon>Pseudonocardiales</taxon>
        <taxon>Pseudonocardiaceae</taxon>
        <taxon>Pseudonocardia</taxon>
    </lineage>
</organism>
<dbReference type="InterPro" id="IPR002035">
    <property type="entry name" value="VWF_A"/>
</dbReference>
<dbReference type="InterPro" id="IPR036465">
    <property type="entry name" value="vWFA_dom_sf"/>
</dbReference>
<evidence type="ECO:0000313" key="3">
    <source>
        <dbReference type="Proteomes" id="UP001143463"/>
    </source>
</evidence>
<dbReference type="Proteomes" id="UP001143463">
    <property type="component" value="Unassembled WGS sequence"/>
</dbReference>
<dbReference type="PROSITE" id="PS50234">
    <property type="entry name" value="VWFA"/>
    <property type="match status" value="1"/>
</dbReference>
<reference evidence="2" key="1">
    <citation type="journal article" date="2014" name="Int. J. Syst. Evol. Microbiol.">
        <title>Complete genome sequence of Corynebacterium casei LMG S-19264T (=DSM 44701T), isolated from a smear-ripened cheese.</title>
        <authorList>
            <consortium name="US DOE Joint Genome Institute (JGI-PGF)"/>
            <person name="Walter F."/>
            <person name="Albersmeier A."/>
            <person name="Kalinowski J."/>
            <person name="Ruckert C."/>
        </authorList>
    </citation>
    <scope>NUCLEOTIDE SEQUENCE</scope>
    <source>
        <strain evidence="2">VKM Ac-1069</strain>
    </source>
</reference>
<dbReference type="EMBL" id="BSFQ01000006">
    <property type="protein sequence ID" value="GLL11001.1"/>
    <property type="molecule type" value="Genomic_DNA"/>
</dbReference>
<reference evidence="2" key="2">
    <citation type="submission" date="2023-01" db="EMBL/GenBank/DDBJ databases">
        <authorList>
            <person name="Sun Q."/>
            <person name="Evtushenko L."/>
        </authorList>
    </citation>
    <scope>NUCLEOTIDE SEQUENCE</scope>
    <source>
        <strain evidence="2">VKM Ac-1069</strain>
    </source>
</reference>
<dbReference type="SMART" id="SM00327">
    <property type="entry name" value="VWA"/>
    <property type="match status" value="1"/>
</dbReference>
<keyword evidence="3" id="KW-1185">Reference proteome</keyword>
<sequence>MNRPATGLSDLPVQAAKSRLLLTLVVDTSSSMEGERITELNAALQDWRQQLVEDDVVRRFGEIAMITFGQGHVKLVDLSGDPDQAYVPVSQFDPPPLTAGGVTPMIDGLQYAFDVLAARRQQLRRDGFSLLNRSLVYLITDGIPTDENGHPTSAWRDFAPVIRRQEEGRHLLFFAFGVDGADEFVLRGLAPRAWRLLADARLAEVLSLVSTSIEAAAASSVHDMPADQAYDIVNEQMDRYARMREFLEGKA</sequence>
<dbReference type="SUPFAM" id="SSF53300">
    <property type="entry name" value="vWA-like"/>
    <property type="match status" value="1"/>
</dbReference>
<accession>A0A9W6L2N0</accession>
<proteinExistence type="predicted"/>
<evidence type="ECO:0000313" key="2">
    <source>
        <dbReference type="EMBL" id="GLL11001.1"/>
    </source>
</evidence>
<protein>
    <recommendedName>
        <fullName evidence="1">VWFA domain-containing protein</fullName>
    </recommendedName>
</protein>
<gene>
    <name evidence="2" type="ORF">GCM10017577_21420</name>
</gene>
<dbReference type="Gene3D" id="3.40.50.410">
    <property type="entry name" value="von Willebrand factor, type A domain"/>
    <property type="match status" value="1"/>
</dbReference>
<comment type="caution">
    <text evidence="2">The sequence shown here is derived from an EMBL/GenBank/DDBJ whole genome shotgun (WGS) entry which is preliminary data.</text>
</comment>
<dbReference type="RefSeq" id="WP_037044998.1">
    <property type="nucleotide sequence ID" value="NZ_BAAAUZ010000079.1"/>
</dbReference>
<name>A0A9W6L2N0_9PSEU</name>
<dbReference type="AlphaFoldDB" id="A0A9W6L2N0"/>
<dbReference type="Pfam" id="PF00092">
    <property type="entry name" value="VWA"/>
    <property type="match status" value="1"/>
</dbReference>